<organism evidence="4 5">
    <name type="scientific">Zootermopsis nevadensis</name>
    <name type="common">Dampwood termite</name>
    <dbReference type="NCBI Taxonomy" id="136037"/>
    <lineage>
        <taxon>Eukaryota</taxon>
        <taxon>Metazoa</taxon>
        <taxon>Ecdysozoa</taxon>
        <taxon>Arthropoda</taxon>
        <taxon>Hexapoda</taxon>
        <taxon>Insecta</taxon>
        <taxon>Pterygota</taxon>
        <taxon>Neoptera</taxon>
        <taxon>Polyneoptera</taxon>
        <taxon>Dictyoptera</taxon>
        <taxon>Blattodea</taxon>
        <taxon>Blattoidea</taxon>
        <taxon>Termitoidae</taxon>
        <taxon>Termopsidae</taxon>
        <taxon>Zootermopsis</taxon>
    </lineage>
</organism>
<name>A0A067R580_ZOONE</name>
<dbReference type="STRING" id="136037.A0A067R580"/>
<dbReference type="PANTHER" id="PTHR13511:SF0">
    <property type="entry name" value="KXDL MOTIF-CONTAINING PROTEIN 1"/>
    <property type="match status" value="1"/>
</dbReference>
<protein>
    <recommendedName>
        <fullName evidence="3">KxDL domain-containing protein</fullName>
    </recommendedName>
</protein>
<dbReference type="Proteomes" id="UP000027135">
    <property type="component" value="Unassembled WGS sequence"/>
</dbReference>
<dbReference type="InParanoid" id="A0A067R580"/>
<dbReference type="AlphaFoldDB" id="A0A067R580"/>
<feature type="compositionally biased region" description="Acidic residues" evidence="2">
    <location>
        <begin position="179"/>
        <end position="188"/>
    </location>
</feature>
<dbReference type="Pfam" id="PF10241">
    <property type="entry name" value="KxDL"/>
    <property type="match status" value="1"/>
</dbReference>
<accession>A0A067R580</accession>
<feature type="domain" description="KxDL" evidence="3">
    <location>
        <begin position="29"/>
        <end position="113"/>
    </location>
</feature>
<dbReference type="PANTHER" id="PTHR13511">
    <property type="entry name" value="KXDL MOTIF-CONTAINING PROTEIN 1"/>
    <property type="match status" value="1"/>
</dbReference>
<feature type="region of interest" description="Disordered" evidence="2">
    <location>
        <begin position="120"/>
        <end position="222"/>
    </location>
</feature>
<dbReference type="OMA" id="GSIECFQ"/>
<sequence length="222" mass="24698">MAENTPESDLGSIECFQNYTAPEVFIQGLAGIVDQQDVEAMIRAQKQMLQRFEKTNEMLTNCNALSVNRLKSAGTEFKKHTQLLLEMKKDLDSIFKRIRVMTTKLASQYPEAFSAVMERSHNVEEDDNDDAETKAKAGPSKTRQTFETVAVSATNLTSDHSRTGSLKESHYSRDKSGEDVNEEFEDPGTDERHSIKRENSSSTDSPNGNSNNDSSPCTSDTG</sequence>
<dbReference type="OrthoDB" id="10258877at2759"/>
<evidence type="ECO:0000256" key="1">
    <source>
        <dbReference type="ARBA" id="ARBA00005913"/>
    </source>
</evidence>
<dbReference type="InterPro" id="IPR019371">
    <property type="entry name" value="KxDL_dom"/>
</dbReference>
<keyword evidence="5" id="KW-1185">Reference proteome</keyword>
<dbReference type="GO" id="GO:0032418">
    <property type="term" value="P:lysosome localization"/>
    <property type="evidence" value="ECO:0007669"/>
    <property type="project" value="TreeGrafter"/>
</dbReference>
<feature type="compositionally biased region" description="Low complexity" evidence="2">
    <location>
        <begin position="200"/>
        <end position="216"/>
    </location>
</feature>
<proteinExistence type="inferred from homology"/>
<dbReference type="FunCoup" id="A0A067R580">
    <property type="interactions" value="116"/>
</dbReference>
<gene>
    <name evidence="4" type="ORF">L798_07447</name>
</gene>
<feature type="compositionally biased region" description="Polar residues" evidence="2">
    <location>
        <begin position="141"/>
        <end position="158"/>
    </location>
</feature>
<evidence type="ECO:0000259" key="3">
    <source>
        <dbReference type="Pfam" id="PF10241"/>
    </source>
</evidence>
<dbReference type="eggNOG" id="KOG3443">
    <property type="taxonomic scope" value="Eukaryota"/>
</dbReference>
<feature type="compositionally biased region" description="Basic and acidic residues" evidence="2">
    <location>
        <begin position="189"/>
        <end position="199"/>
    </location>
</feature>
<dbReference type="InterPro" id="IPR039843">
    <property type="entry name" value="KXD1-like"/>
</dbReference>
<reference evidence="4 5" key="1">
    <citation type="journal article" date="2014" name="Nat. Commun.">
        <title>Molecular traces of alternative social organization in a termite genome.</title>
        <authorList>
            <person name="Terrapon N."/>
            <person name="Li C."/>
            <person name="Robertson H.M."/>
            <person name="Ji L."/>
            <person name="Meng X."/>
            <person name="Booth W."/>
            <person name="Chen Z."/>
            <person name="Childers C.P."/>
            <person name="Glastad K.M."/>
            <person name="Gokhale K."/>
            <person name="Gowin J."/>
            <person name="Gronenberg W."/>
            <person name="Hermansen R.A."/>
            <person name="Hu H."/>
            <person name="Hunt B.G."/>
            <person name="Huylmans A.K."/>
            <person name="Khalil S.M."/>
            <person name="Mitchell R.D."/>
            <person name="Munoz-Torres M.C."/>
            <person name="Mustard J.A."/>
            <person name="Pan H."/>
            <person name="Reese J.T."/>
            <person name="Scharf M.E."/>
            <person name="Sun F."/>
            <person name="Vogel H."/>
            <person name="Xiao J."/>
            <person name="Yang W."/>
            <person name="Yang Z."/>
            <person name="Yang Z."/>
            <person name="Zhou J."/>
            <person name="Zhu J."/>
            <person name="Brent C.S."/>
            <person name="Elsik C.G."/>
            <person name="Goodisman M.A."/>
            <person name="Liberles D.A."/>
            <person name="Roe R.M."/>
            <person name="Vargo E.L."/>
            <person name="Vilcinskas A."/>
            <person name="Wang J."/>
            <person name="Bornberg-Bauer E."/>
            <person name="Korb J."/>
            <person name="Zhang G."/>
            <person name="Liebig J."/>
        </authorList>
    </citation>
    <scope>NUCLEOTIDE SEQUENCE [LARGE SCALE GENOMIC DNA]</scope>
    <source>
        <tissue evidence="4">Whole organism</tissue>
    </source>
</reference>
<dbReference type="GO" id="GO:0099078">
    <property type="term" value="C:BORC complex"/>
    <property type="evidence" value="ECO:0007669"/>
    <property type="project" value="TreeGrafter"/>
</dbReference>
<comment type="similarity">
    <text evidence="1">Belongs to the KXD1 family.</text>
</comment>
<evidence type="ECO:0000313" key="5">
    <source>
        <dbReference type="Proteomes" id="UP000027135"/>
    </source>
</evidence>
<evidence type="ECO:0000256" key="2">
    <source>
        <dbReference type="SAM" id="MobiDB-lite"/>
    </source>
</evidence>
<dbReference type="EMBL" id="KK852686">
    <property type="protein sequence ID" value="KDR18445.1"/>
    <property type="molecule type" value="Genomic_DNA"/>
</dbReference>
<feature type="compositionally biased region" description="Basic and acidic residues" evidence="2">
    <location>
        <begin position="159"/>
        <end position="178"/>
    </location>
</feature>
<evidence type="ECO:0000313" key="4">
    <source>
        <dbReference type="EMBL" id="KDR18445.1"/>
    </source>
</evidence>